<dbReference type="KEGG" id="pspc:Strain318_000613"/>
<organism evidence="3 4">
    <name type="scientific">Pseudogemmatithrix spongiicola</name>
    <dbReference type="NCBI Taxonomy" id="3062599"/>
    <lineage>
        <taxon>Bacteria</taxon>
        <taxon>Pseudomonadati</taxon>
        <taxon>Gemmatimonadota</taxon>
        <taxon>Gemmatimonadia</taxon>
        <taxon>Gemmatimonadales</taxon>
        <taxon>Gemmatimonadaceae</taxon>
        <taxon>Pseudogemmatithrix</taxon>
    </lineage>
</organism>
<sequence>MIALLLGSVLAVAALAFVMWPLLKGGLRNTPIVLAPEQAPEASALEALREIEFDQATGKLSPEDYATLKATYTPRALAELRAREAGDVAAATPAAAAARTAADDAAEALIARVKRGGRSCPSCGPRPESDALFCSDCGRMLGAGCPSCGAAVAADAKFCVECGASVAAVS</sequence>
<proteinExistence type="predicted"/>
<evidence type="ECO:0000313" key="2">
    <source>
        <dbReference type="EMBL" id="WKW11369.1"/>
    </source>
</evidence>
<dbReference type="InterPro" id="IPR025874">
    <property type="entry name" value="DZR"/>
</dbReference>
<evidence type="ECO:0000313" key="3">
    <source>
        <dbReference type="EMBL" id="WKW14279.1"/>
    </source>
</evidence>
<accession>A0AA49Q452</accession>
<dbReference type="EMBL" id="CP130613">
    <property type="protein sequence ID" value="WKW14279.1"/>
    <property type="molecule type" value="Genomic_DNA"/>
</dbReference>
<dbReference type="EMBL" id="CP130612">
    <property type="protein sequence ID" value="WKW11369.1"/>
    <property type="molecule type" value="Genomic_DNA"/>
</dbReference>
<dbReference type="AlphaFoldDB" id="A0AA49Q729"/>
<evidence type="ECO:0000313" key="4">
    <source>
        <dbReference type="Proteomes" id="UP001229955"/>
    </source>
</evidence>
<gene>
    <name evidence="2" type="ORF">Strain138_000613</name>
    <name evidence="3" type="ORF">Strain318_000613</name>
</gene>
<dbReference type="Pfam" id="PF12773">
    <property type="entry name" value="DZR"/>
    <property type="match status" value="1"/>
</dbReference>
<dbReference type="InterPro" id="IPR024064">
    <property type="entry name" value="FdhE-like_sf"/>
</dbReference>
<evidence type="ECO:0000259" key="1">
    <source>
        <dbReference type="Pfam" id="PF12773"/>
    </source>
</evidence>
<accession>A0AA49Q729</accession>
<dbReference type="SUPFAM" id="SSF144020">
    <property type="entry name" value="FdhE-like"/>
    <property type="match status" value="1"/>
</dbReference>
<feature type="domain" description="DZANK-type" evidence="1">
    <location>
        <begin position="120"/>
        <end position="163"/>
    </location>
</feature>
<reference evidence="3" key="1">
    <citation type="submission" date="2023-07" db="EMBL/GenBank/DDBJ databases">
        <authorList>
            <person name="Haufschild T."/>
            <person name="Kallscheuer N."/>
            <person name="Hammer J."/>
            <person name="Kohn T."/>
            <person name="Kabuu M."/>
            <person name="Jogler M."/>
            <person name="Wohfarth N."/>
            <person name="Heuer A."/>
            <person name="Rohde M."/>
            <person name="van Teeseling M.C.F."/>
            <person name="Jogler C."/>
        </authorList>
    </citation>
    <scope>NUCLEOTIDE SEQUENCE</scope>
    <source>
        <strain evidence="2">Strain 138</strain>
        <strain evidence="3">Strain 318</strain>
    </source>
</reference>
<dbReference type="RefSeq" id="WP_367887067.1">
    <property type="nucleotide sequence ID" value="NZ_CP130612.1"/>
</dbReference>
<dbReference type="Proteomes" id="UP001229955">
    <property type="component" value="Chromosome"/>
</dbReference>
<protein>
    <submittedName>
        <fullName evidence="3">Zinc ribbon domain-containing protein</fullName>
    </submittedName>
</protein>
<name>A0AA49Q729_9BACT</name>
<keyword evidence="4" id="KW-1185">Reference proteome</keyword>